<dbReference type="PANTHER" id="PTHR36698:SF2">
    <property type="entry name" value="MCE_MLAD DOMAIN-CONTAINING PROTEIN"/>
    <property type="match status" value="1"/>
</dbReference>
<organism evidence="3 4">
    <name type="scientific">Bartonella apis</name>
    <dbReference type="NCBI Taxonomy" id="1686310"/>
    <lineage>
        <taxon>Bacteria</taxon>
        <taxon>Pseudomonadati</taxon>
        <taxon>Pseudomonadota</taxon>
        <taxon>Alphaproteobacteria</taxon>
        <taxon>Hyphomicrobiales</taxon>
        <taxon>Bartonellaceae</taxon>
        <taxon>Bartonella</taxon>
    </lineage>
</organism>
<gene>
    <name evidence="3" type="ORF">PEB0149_003560</name>
</gene>
<reference evidence="3 4" key="1">
    <citation type="submission" date="2016-12" db="EMBL/GenBank/DDBJ databases">
        <title>Comparative genomics of Bartonella apis.</title>
        <authorList>
            <person name="Engel P."/>
        </authorList>
    </citation>
    <scope>NUCLEOTIDE SEQUENCE [LARGE SCALE GENOMIC DNA]</scope>
    <source>
        <strain evidence="3 4">PEB0149</strain>
    </source>
</reference>
<evidence type="ECO:0000256" key="1">
    <source>
        <dbReference type="SAM" id="Phobius"/>
    </source>
</evidence>
<comment type="caution">
    <text evidence="3">The sequence shown here is derived from an EMBL/GenBank/DDBJ whole genome shotgun (WGS) entry which is preliminary data.</text>
</comment>
<dbReference type="OrthoDB" id="9808689at2"/>
<dbReference type="Pfam" id="PF02470">
    <property type="entry name" value="MlaD"/>
    <property type="match status" value="1"/>
</dbReference>
<feature type="domain" description="Mce/MlaD" evidence="2">
    <location>
        <begin position="47"/>
        <end position="116"/>
    </location>
</feature>
<name>A0A1R0F7K4_9HYPH</name>
<keyword evidence="4" id="KW-1185">Reference proteome</keyword>
<dbReference type="AlphaFoldDB" id="A0A1R0F7K4"/>
<dbReference type="InterPro" id="IPR003399">
    <property type="entry name" value="Mce/MlaD"/>
</dbReference>
<dbReference type="PANTHER" id="PTHR36698">
    <property type="entry name" value="BLL5892 PROTEIN"/>
    <property type="match status" value="1"/>
</dbReference>
<feature type="transmembrane region" description="Helical" evidence="1">
    <location>
        <begin position="7"/>
        <end position="29"/>
    </location>
</feature>
<dbReference type="GeneID" id="92992434"/>
<accession>A0A1R0F7K4</accession>
<keyword evidence="1" id="KW-0812">Transmembrane</keyword>
<protein>
    <submittedName>
        <fullName evidence="3">Phospholipid/cholesterol/gamma-HCH transport system substrate-binding protein</fullName>
    </submittedName>
</protein>
<dbReference type="Proteomes" id="UP000187344">
    <property type="component" value="Unassembled WGS sequence"/>
</dbReference>
<evidence type="ECO:0000313" key="4">
    <source>
        <dbReference type="Proteomes" id="UP000187344"/>
    </source>
</evidence>
<keyword evidence="1" id="KW-1133">Transmembrane helix</keyword>
<dbReference type="RefSeq" id="WP_075870768.1">
    <property type="nucleotide sequence ID" value="NZ_CALYQA010000003.1"/>
</dbReference>
<proteinExistence type="predicted"/>
<keyword evidence="1" id="KW-0472">Membrane</keyword>
<dbReference type="EMBL" id="LXYT01000003">
    <property type="protein sequence ID" value="OLY42940.1"/>
    <property type="molecule type" value="Genomic_DNA"/>
</dbReference>
<evidence type="ECO:0000313" key="3">
    <source>
        <dbReference type="EMBL" id="OLY42940.1"/>
    </source>
</evidence>
<sequence>METRADYVTVGIFTVVTLIAAFMIVYFIARMGDSHQLEPLDVRIPGSVTGLGESSQVFFNGIRVGTVRRLVLDDTNPNMVIAKTEINGTTPITRSTVATLGFQGLTGLAFIELKGGSLKEPNLLEEAKKEDTVARIDADPSTFNNLLATAQDIFARANSTLGEMEQFMKDSRQPLTETIKNARNFSNTLNNNTDNIQKILDDTRQMMSRLNTASEKADSIMAKLDNMLSPDNRNSVIVQAQQTLASIQKAADTINEHIGPIANNLEKFSGQGLRNVEALVSDSRRSVDRIERAISDLERDPQRLIFGGSGTVPQYDGRTRR</sequence>
<evidence type="ECO:0000259" key="2">
    <source>
        <dbReference type="Pfam" id="PF02470"/>
    </source>
</evidence>